<organism evidence="1">
    <name type="scientific">marine metagenome</name>
    <dbReference type="NCBI Taxonomy" id="408172"/>
    <lineage>
        <taxon>unclassified sequences</taxon>
        <taxon>metagenomes</taxon>
        <taxon>ecological metagenomes</taxon>
    </lineage>
</organism>
<dbReference type="AlphaFoldDB" id="A0A381VIP8"/>
<proteinExistence type="predicted"/>
<reference evidence="1" key="1">
    <citation type="submission" date="2018-05" db="EMBL/GenBank/DDBJ databases">
        <authorList>
            <person name="Lanie J.A."/>
            <person name="Ng W.-L."/>
            <person name="Kazmierczak K.M."/>
            <person name="Andrzejewski T.M."/>
            <person name="Davidsen T.M."/>
            <person name="Wayne K.J."/>
            <person name="Tettelin H."/>
            <person name="Glass J.I."/>
            <person name="Rusch D."/>
            <person name="Podicherti R."/>
            <person name="Tsui H.-C.T."/>
            <person name="Winkler M.E."/>
        </authorList>
    </citation>
    <scope>NUCLEOTIDE SEQUENCE</scope>
</reference>
<feature type="non-terminal residue" evidence="1">
    <location>
        <position position="193"/>
    </location>
</feature>
<accession>A0A381VIP8</accession>
<name>A0A381VIP8_9ZZZZ</name>
<sequence>MTTTRTPDTDPAIGRDLFQGEAMVLARAGIFGSERGLERLLATWRNVIGANARGKSLEDLLRESRGDFPSYLGPGDFLSLLPPVSSSPSQNEDLGLVRKNLRITSKEIQVMAGAKFSGTISNWRNGGKDFPEPVVGGHSPLFNLAEVHAWLEAHDKLANEPGADWYWRKWVQVLPESVVQGGRFLRAYVTSVV</sequence>
<gene>
    <name evidence="1" type="ORF">METZ01_LOCUS93079</name>
</gene>
<evidence type="ECO:0000313" key="1">
    <source>
        <dbReference type="EMBL" id="SVA40225.1"/>
    </source>
</evidence>
<dbReference type="EMBL" id="UINC01008950">
    <property type="protein sequence ID" value="SVA40225.1"/>
    <property type="molecule type" value="Genomic_DNA"/>
</dbReference>
<protein>
    <submittedName>
        <fullName evidence="1">Uncharacterized protein</fullName>
    </submittedName>
</protein>